<protein>
    <submittedName>
        <fullName evidence="2">Uncharacterized protein</fullName>
    </submittedName>
</protein>
<reference evidence="2 3" key="1">
    <citation type="journal article" date="2024" name="BMC Biol.">
        <title>Comparative genomics of Ascetosporea gives new insight into the evolutionary basis for animal parasitism in Rhizaria.</title>
        <authorList>
            <person name="Hiltunen Thoren M."/>
            <person name="Onut-Brannstrom I."/>
            <person name="Alfjorden A."/>
            <person name="Peckova H."/>
            <person name="Swords F."/>
            <person name="Hooper C."/>
            <person name="Holzer A.S."/>
            <person name="Bass D."/>
            <person name="Burki F."/>
        </authorList>
    </citation>
    <scope>NUCLEOTIDE SEQUENCE [LARGE SCALE GENOMIC DNA]</scope>
    <source>
        <strain evidence="2">20-A016</strain>
    </source>
</reference>
<gene>
    <name evidence="2" type="ORF">MHBO_002263</name>
</gene>
<sequence length="272" mass="30857">MKILLLFAVVLSETYKRRQDVKFVTKIDVNYVQCFSELSPKTVETEVHETLAYTSKYLSNSVDISFKTDFKVLSRKDAEKIDQKFCEDECSVESAKKFLENRKIVPKNSETALSIFAIPCQLKTTNSTVTTMTIQQNFEYAVSTGKVCENTSFVAFNIIPDAKFPVALEILRSFGLSDSTYYKMKSYLYTNDKLKDLDISAAKEFRDAVLSQAVKTNSCIIMFSKISAMMIFLSVIVVAGFLVLSIGLCFYLRAPKKKKEDEEIDEELLGSF</sequence>
<evidence type="ECO:0000313" key="3">
    <source>
        <dbReference type="Proteomes" id="UP001439008"/>
    </source>
</evidence>
<feature type="transmembrane region" description="Helical" evidence="1">
    <location>
        <begin position="226"/>
        <end position="252"/>
    </location>
</feature>
<evidence type="ECO:0000313" key="2">
    <source>
        <dbReference type="EMBL" id="MES1920612.1"/>
    </source>
</evidence>
<proteinExistence type="predicted"/>
<dbReference type="EMBL" id="JBDODL010000762">
    <property type="protein sequence ID" value="MES1920612.1"/>
    <property type="molecule type" value="Genomic_DNA"/>
</dbReference>
<keyword evidence="1" id="KW-1133">Transmembrane helix</keyword>
<keyword evidence="1" id="KW-0472">Membrane</keyword>
<keyword evidence="1" id="KW-0812">Transmembrane</keyword>
<name>A0ABV2ALR6_9EUKA</name>
<organism evidence="2 3">
    <name type="scientific">Bonamia ostreae</name>
    <dbReference type="NCBI Taxonomy" id="126728"/>
    <lineage>
        <taxon>Eukaryota</taxon>
        <taxon>Sar</taxon>
        <taxon>Rhizaria</taxon>
        <taxon>Endomyxa</taxon>
        <taxon>Ascetosporea</taxon>
        <taxon>Haplosporida</taxon>
        <taxon>Bonamia</taxon>
    </lineage>
</organism>
<evidence type="ECO:0000256" key="1">
    <source>
        <dbReference type="SAM" id="Phobius"/>
    </source>
</evidence>
<dbReference type="Proteomes" id="UP001439008">
    <property type="component" value="Unassembled WGS sequence"/>
</dbReference>
<comment type="caution">
    <text evidence="2">The sequence shown here is derived from an EMBL/GenBank/DDBJ whole genome shotgun (WGS) entry which is preliminary data.</text>
</comment>
<keyword evidence="3" id="KW-1185">Reference proteome</keyword>
<accession>A0ABV2ALR6</accession>